<organism evidence="2 3">
    <name type="scientific">Actinomadura craniellae</name>
    <dbReference type="NCBI Taxonomy" id="2231787"/>
    <lineage>
        <taxon>Bacteria</taxon>
        <taxon>Bacillati</taxon>
        <taxon>Actinomycetota</taxon>
        <taxon>Actinomycetes</taxon>
        <taxon>Streptosporangiales</taxon>
        <taxon>Thermomonosporaceae</taxon>
        <taxon>Actinomadura</taxon>
    </lineage>
</organism>
<sequence>MTPARSDRTAADRLLAVATPAFGLAALGGGLLCLPTATRHAGAALVVLAAGLLVFVAGMIVAAMQHPGEPRRLRALPVLLLAVAAACASLGLLAGIAAGTSRTAGYVWHHGQDVSVTTTRRAQRLSQRGADRRVYRDSAWTAGGRSRTGRLETGLSAPARDGAGRIAARAAGGRAYTRDAVDGGPAPVYRYGRLPAGRLALALPVGLLAGLVLARSSWWR</sequence>
<dbReference type="Proteomes" id="UP000251891">
    <property type="component" value="Unassembled WGS sequence"/>
</dbReference>
<evidence type="ECO:0000313" key="3">
    <source>
        <dbReference type="Proteomes" id="UP000251891"/>
    </source>
</evidence>
<keyword evidence="1" id="KW-0812">Transmembrane</keyword>
<dbReference type="AlphaFoldDB" id="A0A365H038"/>
<accession>A0A365H038</accession>
<keyword evidence="1" id="KW-0472">Membrane</keyword>
<feature type="transmembrane region" description="Helical" evidence="1">
    <location>
        <begin position="76"/>
        <end position="98"/>
    </location>
</feature>
<proteinExistence type="predicted"/>
<feature type="transmembrane region" description="Helical" evidence="1">
    <location>
        <begin position="196"/>
        <end position="214"/>
    </location>
</feature>
<protein>
    <submittedName>
        <fullName evidence="2">Uncharacterized protein</fullName>
    </submittedName>
</protein>
<evidence type="ECO:0000256" key="1">
    <source>
        <dbReference type="SAM" id="Phobius"/>
    </source>
</evidence>
<evidence type="ECO:0000313" key="2">
    <source>
        <dbReference type="EMBL" id="RAY12427.1"/>
    </source>
</evidence>
<keyword evidence="1" id="KW-1133">Transmembrane helix</keyword>
<dbReference type="EMBL" id="QLYX01000013">
    <property type="protein sequence ID" value="RAY12427.1"/>
    <property type="molecule type" value="Genomic_DNA"/>
</dbReference>
<comment type="caution">
    <text evidence="2">The sequence shown here is derived from an EMBL/GenBank/DDBJ whole genome shotgun (WGS) entry which is preliminary data.</text>
</comment>
<name>A0A365H038_9ACTN</name>
<gene>
    <name evidence="2" type="ORF">DPM19_25100</name>
</gene>
<feature type="transmembrane region" description="Helical" evidence="1">
    <location>
        <begin position="43"/>
        <end position="64"/>
    </location>
</feature>
<reference evidence="2 3" key="1">
    <citation type="submission" date="2018-06" db="EMBL/GenBank/DDBJ databases">
        <title>Actinomadura craniellae sp. nov. isolated from marine sponge Craniella sp.</title>
        <authorList>
            <person name="Li L."/>
            <person name="Xu Q.H."/>
            <person name="Lin H.W."/>
            <person name="Lu Y.H."/>
        </authorList>
    </citation>
    <scope>NUCLEOTIDE SEQUENCE [LARGE SCALE GENOMIC DNA]</scope>
    <source>
        <strain evidence="2 3">LHW63021</strain>
    </source>
</reference>
<keyword evidence="3" id="KW-1185">Reference proteome</keyword>
<dbReference type="RefSeq" id="WP_111870483.1">
    <property type="nucleotide sequence ID" value="NZ_QLYX01000013.1"/>
</dbReference>